<dbReference type="OrthoDB" id="6359943at2759"/>
<feature type="compositionally biased region" description="Basic and acidic residues" evidence="1">
    <location>
        <begin position="737"/>
        <end position="748"/>
    </location>
</feature>
<dbReference type="PANTHER" id="PTHR47369">
    <property type="entry name" value="BTB/POZ DOMAIN-CONTAINING PROTEIN"/>
    <property type="match status" value="1"/>
</dbReference>
<dbReference type="PROSITE" id="PS50097">
    <property type="entry name" value="BTB"/>
    <property type="match status" value="1"/>
</dbReference>
<feature type="compositionally biased region" description="Pro residues" evidence="1">
    <location>
        <begin position="699"/>
        <end position="708"/>
    </location>
</feature>
<accession>A0A550CDN0</accession>
<feature type="domain" description="BTB" evidence="2">
    <location>
        <begin position="21"/>
        <end position="87"/>
    </location>
</feature>
<feature type="region of interest" description="Disordered" evidence="1">
    <location>
        <begin position="172"/>
        <end position="211"/>
    </location>
</feature>
<proteinExistence type="predicted"/>
<dbReference type="EMBL" id="VDMD01000011">
    <property type="protein sequence ID" value="TRM62908.1"/>
    <property type="molecule type" value="Genomic_DNA"/>
</dbReference>
<keyword evidence="4" id="KW-1185">Reference proteome</keyword>
<dbReference type="Proteomes" id="UP000320762">
    <property type="component" value="Unassembled WGS sequence"/>
</dbReference>
<evidence type="ECO:0000313" key="3">
    <source>
        <dbReference type="EMBL" id="TRM62908.1"/>
    </source>
</evidence>
<dbReference type="InterPro" id="IPR000210">
    <property type="entry name" value="BTB/POZ_dom"/>
</dbReference>
<dbReference type="Gene3D" id="3.30.710.10">
    <property type="entry name" value="Potassium Channel Kv1.1, Chain A"/>
    <property type="match status" value="1"/>
</dbReference>
<gene>
    <name evidence="3" type="ORF">BD626DRAFT_432282</name>
</gene>
<dbReference type="SUPFAM" id="SSF54695">
    <property type="entry name" value="POZ domain"/>
    <property type="match status" value="1"/>
</dbReference>
<feature type="compositionally biased region" description="Low complexity" evidence="1">
    <location>
        <begin position="658"/>
        <end position="678"/>
    </location>
</feature>
<organism evidence="3 4">
    <name type="scientific">Schizophyllum amplum</name>
    <dbReference type="NCBI Taxonomy" id="97359"/>
    <lineage>
        <taxon>Eukaryota</taxon>
        <taxon>Fungi</taxon>
        <taxon>Dikarya</taxon>
        <taxon>Basidiomycota</taxon>
        <taxon>Agaricomycotina</taxon>
        <taxon>Agaricomycetes</taxon>
        <taxon>Agaricomycetidae</taxon>
        <taxon>Agaricales</taxon>
        <taxon>Schizophyllaceae</taxon>
        <taxon>Schizophyllum</taxon>
    </lineage>
</organism>
<feature type="compositionally biased region" description="Basic and acidic residues" evidence="1">
    <location>
        <begin position="688"/>
        <end position="698"/>
    </location>
</feature>
<feature type="compositionally biased region" description="Low complexity" evidence="1">
    <location>
        <begin position="187"/>
        <end position="198"/>
    </location>
</feature>
<comment type="caution">
    <text evidence="3">The sequence shown here is derived from an EMBL/GenBank/DDBJ whole genome shotgun (WGS) entry which is preliminary data.</text>
</comment>
<evidence type="ECO:0000259" key="2">
    <source>
        <dbReference type="PROSITE" id="PS50097"/>
    </source>
</evidence>
<name>A0A550CDN0_9AGAR</name>
<evidence type="ECO:0000256" key="1">
    <source>
        <dbReference type="SAM" id="MobiDB-lite"/>
    </source>
</evidence>
<dbReference type="PANTHER" id="PTHR47369:SF1">
    <property type="entry name" value="BTB_POZ DOMAIN-CONTAINING PROTEIN"/>
    <property type="match status" value="1"/>
</dbReference>
<protein>
    <recommendedName>
        <fullName evidence="2">BTB domain-containing protein</fullName>
    </recommendedName>
</protein>
<feature type="region of interest" description="Disordered" evidence="1">
    <location>
        <begin position="595"/>
        <end position="717"/>
    </location>
</feature>
<dbReference type="InterPro" id="IPR011333">
    <property type="entry name" value="SKP1/BTB/POZ_sf"/>
</dbReference>
<feature type="compositionally biased region" description="Polar residues" evidence="1">
    <location>
        <begin position="629"/>
        <end position="642"/>
    </location>
</feature>
<evidence type="ECO:0000313" key="4">
    <source>
        <dbReference type="Proteomes" id="UP000320762"/>
    </source>
</evidence>
<dbReference type="AlphaFoldDB" id="A0A550CDN0"/>
<sequence length="819" mass="88562">MTAPDEIQRHLYSSFLQRRTADATLRISAWNVLYRVHKVVLIQAGFFRGLFDGGFVEENGDVVDLVFVDRNISRAAFELCLARLYGGGPPLHFGAGAPTPDGHQNADPAFLLSLLATTLYLSIPHIASRALAAILSSVGPYTVIQYLDFALGLPIRAGSGPPAVGLESVAEEYEDEDDRLSSTKFDTSTAPSVTSTTSLDSYTAGTDAGGGERHTYGAISDKIGEACAAWLARWGVDVFALEHDAGFLMARKRERAKSAPSGHAPELDHTPPVPGVHPDRPLHIWSRLSPSWLRALISSDTFFIKDETRRFHFAKDVVEFRRSLLQSHGEEEEEEWALLFEKGIYYANMPMQDLVEISNLVSPITGKPYVPLHVLQQAYWSQGILRNMITSPTEPNTKELRVWTQNTHEPDTTRAAGNRYWKVTGDSSFRVGDINLGLDGKSAQTISMEDLFTVCASHMPSTDHGMKRFFGLVDPESPIDSCRDAKGKGRAAEQIPPGAPKYTPYPPMRFSVEFYDVHLLSEKTRLYSRTIWYAGSLFNIYVQVNNTSTSAVTKRKPAHGATQLGIYVHRQSSVDPAPGASAPRPLRHAQSLTFAVPKPSPAPPPLPPPPAEASSPPRPSSAHARHTRNLSAGATTYGSPTRSFMPMLSRSVTPSRNAAAAASAPAQPLSSSLPSSPSMPERGVLAHYEPRGADEPERPAPPAGPYTAPPQAAAHQAYRDPRAAVLAYFGVTCHVSGDTRGEDGDAAKNGEAAKGGDVGKVGKVNKAHGELGGAGQVRFSSAPDVFKISQSWGWKSRDLNVVGEGAARTLRASVVLGLV</sequence>
<dbReference type="STRING" id="97359.A0A550CDN0"/>
<feature type="region of interest" description="Disordered" evidence="1">
    <location>
        <begin position="737"/>
        <end position="761"/>
    </location>
</feature>
<feature type="compositionally biased region" description="Pro residues" evidence="1">
    <location>
        <begin position="598"/>
        <end position="619"/>
    </location>
</feature>
<reference evidence="3 4" key="1">
    <citation type="journal article" date="2019" name="New Phytol.">
        <title>Comparative genomics reveals unique wood-decay strategies and fruiting body development in the Schizophyllaceae.</title>
        <authorList>
            <person name="Almasi E."/>
            <person name="Sahu N."/>
            <person name="Krizsan K."/>
            <person name="Balint B."/>
            <person name="Kovacs G.M."/>
            <person name="Kiss B."/>
            <person name="Cseklye J."/>
            <person name="Drula E."/>
            <person name="Henrissat B."/>
            <person name="Nagy I."/>
            <person name="Chovatia M."/>
            <person name="Adam C."/>
            <person name="LaButti K."/>
            <person name="Lipzen A."/>
            <person name="Riley R."/>
            <person name="Grigoriev I.V."/>
            <person name="Nagy L.G."/>
        </authorList>
    </citation>
    <scope>NUCLEOTIDE SEQUENCE [LARGE SCALE GENOMIC DNA]</scope>
    <source>
        <strain evidence="3 4">NL-1724</strain>
    </source>
</reference>